<feature type="transmembrane region" description="Helical" evidence="2">
    <location>
        <begin position="86"/>
        <end position="107"/>
    </location>
</feature>
<protein>
    <recommendedName>
        <fullName evidence="6">DUF2933 domain-containing protein</fullName>
    </recommendedName>
</protein>
<feature type="chain" id="PRO_5047107224" description="DUF2933 domain-containing protein" evidence="3">
    <location>
        <begin position="34"/>
        <end position="147"/>
    </location>
</feature>
<evidence type="ECO:0000256" key="2">
    <source>
        <dbReference type="SAM" id="Phobius"/>
    </source>
</evidence>
<dbReference type="Pfam" id="PF19650">
    <property type="entry name" value="DUF6153"/>
    <property type="match status" value="1"/>
</dbReference>
<keyword evidence="5" id="KW-1185">Reference proteome</keyword>
<evidence type="ECO:0008006" key="6">
    <source>
        <dbReference type="Google" id="ProtNLM"/>
    </source>
</evidence>
<dbReference type="RefSeq" id="WP_378585458.1">
    <property type="nucleotide sequence ID" value="NZ_JBHSKD010000002.1"/>
</dbReference>
<name>A0ABW0BCV7_9ACTN</name>
<accession>A0ABW0BCV7</accession>
<dbReference type="InterPro" id="IPR046151">
    <property type="entry name" value="DUF6153"/>
</dbReference>
<evidence type="ECO:0000313" key="4">
    <source>
        <dbReference type="EMBL" id="MFC5175144.1"/>
    </source>
</evidence>
<dbReference type="Proteomes" id="UP001596087">
    <property type="component" value="Unassembled WGS sequence"/>
</dbReference>
<feature type="region of interest" description="Disordered" evidence="1">
    <location>
        <begin position="57"/>
        <end position="82"/>
    </location>
</feature>
<proteinExistence type="predicted"/>
<dbReference type="EMBL" id="JBHSKD010000002">
    <property type="protein sequence ID" value="MFC5175144.1"/>
    <property type="molecule type" value="Genomic_DNA"/>
</dbReference>
<keyword evidence="2" id="KW-1133">Transmembrane helix</keyword>
<feature type="signal peptide" evidence="3">
    <location>
        <begin position="1"/>
        <end position="33"/>
    </location>
</feature>
<sequence length="147" mass="15141">MSGTQPWINAATTLRSVCGAAALLGLFAMHGLAGHGTAHQGHADSSMPLGSAAGPAYASMTTHHQAHEAPAASTPGDRTPDPGSGLLGLAGMCLAVLLISVVLAVELGRGIPIKARRGPKSRAFGQPRRARRYRDPPCLFALSIQRC</sequence>
<evidence type="ECO:0000256" key="3">
    <source>
        <dbReference type="SAM" id="SignalP"/>
    </source>
</evidence>
<gene>
    <name evidence="4" type="ORF">ACFPGP_00580</name>
</gene>
<evidence type="ECO:0000313" key="5">
    <source>
        <dbReference type="Proteomes" id="UP001596087"/>
    </source>
</evidence>
<reference evidence="5" key="1">
    <citation type="journal article" date="2019" name="Int. J. Syst. Evol. Microbiol.">
        <title>The Global Catalogue of Microorganisms (GCM) 10K type strain sequencing project: providing services to taxonomists for standard genome sequencing and annotation.</title>
        <authorList>
            <consortium name="The Broad Institute Genomics Platform"/>
            <consortium name="The Broad Institute Genome Sequencing Center for Infectious Disease"/>
            <person name="Wu L."/>
            <person name="Ma J."/>
        </authorList>
    </citation>
    <scope>NUCLEOTIDE SEQUENCE [LARGE SCALE GENOMIC DNA]</scope>
    <source>
        <strain evidence="5">DFY41</strain>
    </source>
</reference>
<keyword evidence="3" id="KW-0732">Signal</keyword>
<evidence type="ECO:0000256" key="1">
    <source>
        <dbReference type="SAM" id="MobiDB-lite"/>
    </source>
</evidence>
<keyword evidence="2" id="KW-0812">Transmembrane</keyword>
<comment type="caution">
    <text evidence="4">The sequence shown here is derived from an EMBL/GenBank/DDBJ whole genome shotgun (WGS) entry which is preliminary data.</text>
</comment>
<organism evidence="4 5">
    <name type="scientific">Nocardioides taihuensis</name>
    <dbReference type="NCBI Taxonomy" id="1835606"/>
    <lineage>
        <taxon>Bacteria</taxon>
        <taxon>Bacillati</taxon>
        <taxon>Actinomycetota</taxon>
        <taxon>Actinomycetes</taxon>
        <taxon>Propionibacteriales</taxon>
        <taxon>Nocardioidaceae</taxon>
        <taxon>Nocardioides</taxon>
    </lineage>
</organism>
<keyword evidence="2" id="KW-0472">Membrane</keyword>